<dbReference type="SMART" id="SM00179">
    <property type="entry name" value="EGF_CA"/>
    <property type="match status" value="1"/>
</dbReference>
<keyword evidence="7" id="KW-0418">Kinase</keyword>
<dbReference type="InterPro" id="IPR009030">
    <property type="entry name" value="Growth_fac_rcpt_cys_sf"/>
</dbReference>
<keyword evidence="10" id="KW-0325">Glycoprotein</keyword>
<keyword evidence="5 13" id="KW-0732">Signal</keyword>
<dbReference type="GO" id="GO:0004674">
    <property type="term" value="F:protein serine/threonine kinase activity"/>
    <property type="evidence" value="ECO:0007669"/>
    <property type="project" value="UniProtKB-KW"/>
</dbReference>
<dbReference type="GO" id="GO:0016020">
    <property type="term" value="C:membrane"/>
    <property type="evidence" value="ECO:0007669"/>
    <property type="project" value="UniProtKB-SubCell"/>
</dbReference>
<dbReference type="InterPro" id="IPR008271">
    <property type="entry name" value="Ser/Thr_kinase_AS"/>
</dbReference>
<evidence type="ECO:0000259" key="14">
    <source>
        <dbReference type="PROSITE" id="PS50011"/>
    </source>
</evidence>
<dbReference type="Gene3D" id="3.30.200.20">
    <property type="entry name" value="Phosphorylase Kinase, domain 1"/>
    <property type="match status" value="1"/>
</dbReference>
<dbReference type="Gene3D" id="2.10.25.10">
    <property type="entry name" value="Laminin"/>
    <property type="match status" value="2"/>
</dbReference>
<evidence type="ECO:0000313" key="15">
    <source>
        <dbReference type="EMBL" id="RCV43457.1"/>
    </source>
</evidence>
<evidence type="ECO:0000256" key="10">
    <source>
        <dbReference type="ARBA" id="ARBA00023180"/>
    </source>
</evidence>
<dbReference type="InterPro" id="IPR025287">
    <property type="entry name" value="WAK_GUB"/>
</dbReference>
<gene>
    <name evidence="15" type="ORF">SETIT_9G295700v2</name>
</gene>
<dbReference type="PANTHER" id="PTHR27005">
    <property type="entry name" value="WALL-ASSOCIATED RECEPTOR KINASE-LIKE 21"/>
    <property type="match status" value="1"/>
</dbReference>
<dbReference type="SUPFAM" id="SSF56112">
    <property type="entry name" value="Protein kinase-like (PK-like)"/>
    <property type="match status" value="1"/>
</dbReference>
<feature type="signal peptide" evidence="13">
    <location>
        <begin position="1"/>
        <end position="21"/>
    </location>
</feature>
<dbReference type="STRING" id="4555.A0A368SLZ6"/>
<dbReference type="InterPro" id="IPR001881">
    <property type="entry name" value="EGF-like_Ca-bd_dom"/>
</dbReference>
<feature type="transmembrane region" description="Helical" evidence="12">
    <location>
        <begin position="383"/>
        <end position="407"/>
    </location>
</feature>
<reference evidence="15" key="2">
    <citation type="submission" date="2015-07" db="EMBL/GenBank/DDBJ databases">
        <authorList>
            <person name="Noorani M."/>
        </authorList>
    </citation>
    <scope>NUCLEOTIDE SEQUENCE</scope>
    <source>
        <strain evidence="15">Yugu1</strain>
    </source>
</reference>
<evidence type="ECO:0000256" key="2">
    <source>
        <dbReference type="ARBA" id="ARBA00022527"/>
    </source>
</evidence>
<evidence type="ECO:0000256" key="11">
    <source>
        <dbReference type="PROSITE-ProRule" id="PRU10141"/>
    </source>
</evidence>
<evidence type="ECO:0000256" key="6">
    <source>
        <dbReference type="ARBA" id="ARBA00022741"/>
    </source>
</evidence>
<evidence type="ECO:0000256" key="5">
    <source>
        <dbReference type="ARBA" id="ARBA00022729"/>
    </source>
</evidence>
<dbReference type="InterPro" id="IPR000719">
    <property type="entry name" value="Prot_kinase_dom"/>
</dbReference>
<evidence type="ECO:0000256" key="9">
    <source>
        <dbReference type="ARBA" id="ARBA00023157"/>
    </source>
</evidence>
<keyword evidence="8 11" id="KW-0067">ATP-binding</keyword>
<dbReference type="InterPro" id="IPR045274">
    <property type="entry name" value="WAK-like"/>
</dbReference>
<dbReference type="Pfam" id="PF07714">
    <property type="entry name" value="PK_Tyr_Ser-Thr"/>
    <property type="match status" value="1"/>
</dbReference>
<dbReference type="GO" id="GO:0030247">
    <property type="term" value="F:polysaccharide binding"/>
    <property type="evidence" value="ECO:0007669"/>
    <property type="project" value="InterPro"/>
</dbReference>
<dbReference type="EMBL" id="CM003536">
    <property type="protein sequence ID" value="RCV43457.1"/>
    <property type="molecule type" value="Genomic_DNA"/>
</dbReference>
<comment type="subcellular location">
    <subcellularLocation>
        <location evidence="1">Membrane</location>
        <topology evidence="1">Single-pass type I membrane protein</topology>
    </subcellularLocation>
</comment>
<evidence type="ECO:0000256" key="4">
    <source>
        <dbReference type="ARBA" id="ARBA00022679"/>
    </source>
</evidence>
<dbReference type="GO" id="GO:0007166">
    <property type="term" value="P:cell surface receptor signaling pathway"/>
    <property type="evidence" value="ECO:0007669"/>
    <property type="project" value="InterPro"/>
</dbReference>
<dbReference type="PROSITE" id="PS00107">
    <property type="entry name" value="PROTEIN_KINASE_ATP"/>
    <property type="match status" value="1"/>
</dbReference>
<keyword evidence="12" id="KW-1133">Transmembrane helix</keyword>
<dbReference type="InterPro" id="IPR011009">
    <property type="entry name" value="Kinase-like_dom_sf"/>
</dbReference>
<dbReference type="FunFam" id="1.10.510.10:FF:000474">
    <property type="entry name" value="Wall-associated receptor kinase 3"/>
    <property type="match status" value="1"/>
</dbReference>
<dbReference type="InterPro" id="IPR001245">
    <property type="entry name" value="Ser-Thr/Tyr_kinase_cat_dom"/>
</dbReference>
<keyword evidence="6 11" id="KW-0547">Nucleotide-binding</keyword>
<keyword evidence="9" id="KW-1015">Disulfide bond</keyword>
<keyword evidence="2" id="KW-0723">Serine/threonine-protein kinase</keyword>
<sequence>MQMSRMPLCLHLAAAIAFVMSMSWATAAVDQRRPITLPGCPDKCGNISIPYPFGTKAGCYFDDTFSVTCNLSTTPPAILDEPFTLQASAYYFGGQANPVGVITNKSWWTADLVDVNVARGEVRVSMPISSDCSMNESYHELSGLARMSLNFSTTFLFSTARNVLVGVGQSVGARVFGDTARTNYSAACNSLFDTPAAVQDGLCKGIGCCQAELAPGLLAVMSSMYYQSNSMWKTFPCTYSMVVDRSWYNFSLQDLYGYRVLDKRFPGGAPVVLDWAIRNGSCPAEGKPLPMACRSGNSLCVNATNGYGYLCKCKDGFDGNPYIPDGCQDIDECALRQEKPELRDSYPCNGICKNLIGGYDCNCKFGMKRDGNGTCTPVFPIPAMVATLGIVIVASIVVIVVLFKLLFEEKRKTKEFFIKNGGPILEKVNNIKIFKKDELKAIIEPCNVIGKGGFGEVYKGLLDNQLVAIKKSINVDRSQEKQFANEIIIQSRVIHKNIVKLIGCCLEVDVPMLVYEFVPQGSLHDILHNQSNNVSLSLGTRLNIAAGAAEGLSYMHSKTSTTILHGDIKPGNILLDDNFDPKISDFGISRLIAIDKSHTKCVIGDMCYMDPIYLQSGLLTKKSDVYSFGVVLLELLSRQKAAFGEDRTLVKAFLDCYREDKQILELFDKEILADKDIGVLHKLAMLIVECLELDVDRRPEMTDVVEQLHSLKRSHKNLYDKNTSTTT</sequence>
<accession>A0A368SLZ6</accession>
<dbReference type="Pfam" id="PF13947">
    <property type="entry name" value="GUB_WAK_bind"/>
    <property type="match status" value="1"/>
</dbReference>
<organism evidence="15">
    <name type="scientific">Setaria italica</name>
    <name type="common">Foxtail millet</name>
    <name type="synonym">Panicum italicum</name>
    <dbReference type="NCBI Taxonomy" id="4555"/>
    <lineage>
        <taxon>Eukaryota</taxon>
        <taxon>Viridiplantae</taxon>
        <taxon>Streptophyta</taxon>
        <taxon>Embryophyta</taxon>
        <taxon>Tracheophyta</taxon>
        <taxon>Spermatophyta</taxon>
        <taxon>Magnoliopsida</taxon>
        <taxon>Liliopsida</taxon>
        <taxon>Poales</taxon>
        <taxon>Poaceae</taxon>
        <taxon>PACMAD clade</taxon>
        <taxon>Panicoideae</taxon>
        <taxon>Panicodae</taxon>
        <taxon>Paniceae</taxon>
        <taxon>Cenchrinae</taxon>
        <taxon>Setaria</taxon>
    </lineage>
</organism>
<dbReference type="PROSITE" id="PS50011">
    <property type="entry name" value="PROTEIN_KINASE_DOM"/>
    <property type="match status" value="1"/>
</dbReference>
<dbReference type="Gene3D" id="1.10.510.10">
    <property type="entry name" value="Transferase(Phosphotransferase) domain 1"/>
    <property type="match status" value="1"/>
</dbReference>
<dbReference type="InterPro" id="IPR018097">
    <property type="entry name" value="EGF_Ca-bd_CS"/>
</dbReference>
<keyword evidence="4" id="KW-0808">Transferase</keyword>
<dbReference type="AlphaFoldDB" id="A0A368SLZ6"/>
<dbReference type="FunFam" id="2.10.25.10:FF:000704">
    <property type="entry name" value="Os12g0614800 protein"/>
    <property type="match status" value="1"/>
</dbReference>
<dbReference type="SMART" id="SM00181">
    <property type="entry name" value="EGF"/>
    <property type="match status" value="2"/>
</dbReference>
<proteinExistence type="predicted"/>
<dbReference type="SMART" id="SM00220">
    <property type="entry name" value="S_TKc"/>
    <property type="match status" value="1"/>
</dbReference>
<dbReference type="FunFam" id="3.30.200.20:FF:000581">
    <property type="entry name" value="Wall-associated receptor kinase 3"/>
    <property type="match status" value="1"/>
</dbReference>
<evidence type="ECO:0000256" key="7">
    <source>
        <dbReference type="ARBA" id="ARBA00022777"/>
    </source>
</evidence>
<feature type="domain" description="Protein kinase" evidence="14">
    <location>
        <begin position="443"/>
        <end position="718"/>
    </location>
</feature>
<keyword evidence="3" id="KW-0245">EGF-like domain</keyword>
<dbReference type="PANTHER" id="PTHR27005:SF514">
    <property type="entry name" value="PROTEIN KINASE DOMAIN-CONTAINING PROTEIN"/>
    <property type="match status" value="1"/>
</dbReference>
<dbReference type="OrthoDB" id="674570at2759"/>
<dbReference type="PROSITE" id="PS00108">
    <property type="entry name" value="PROTEIN_KINASE_ST"/>
    <property type="match status" value="1"/>
</dbReference>
<evidence type="ECO:0000256" key="12">
    <source>
        <dbReference type="SAM" id="Phobius"/>
    </source>
</evidence>
<dbReference type="CDD" id="cd14066">
    <property type="entry name" value="STKc_IRAK"/>
    <property type="match status" value="1"/>
</dbReference>
<evidence type="ECO:0000256" key="1">
    <source>
        <dbReference type="ARBA" id="ARBA00004479"/>
    </source>
</evidence>
<dbReference type="GO" id="GO:0005524">
    <property type="term" value="F:ATP binding"/>
    <property type="evidence" value="ECO:0007669"/>
    <property type="project" value="UniProtKB-UniRule"/>
</dbReference>
<dbReference type="InterPro" id="IPR017441">
    <property type="entry name" value="Protein_kinase_ATP_BS"/>
</dbReference>
<evidence type="ECO:0000256" key="3">
    <source>
        <dbReference type="ARBA" id="ARBA00022536"/>
    </source>
</evidence>
<evidence type="ECO:0000256" key="13">
    <source>
        <dbReference type="SAM" id="SignalP"/>
    </source>
</evidence>
<reference evidence="15" key="1">
    <citation type="journal article" date="2012" name="Nat. Biotechnol.">
        <title>Reference genome sequence of the model plant Setaria.</title>
        <authorList>
            <person name="Bennetzen J.L."/>
            <person name="Schmutz J."/>
            <person name="Wang H."/>
            <person name="Percifield R."/>
            <person name="Hawkins J."/>
            <person name="Pontaroli A.C."/>
            <person name="Estep M."/>
            <person name="Feng L."/>
            <person name="Vaughn J.N."/>
            <person name="Grimwood J."/>
            <person name="Jenkins J."/>
            <person name="Barry K."/>
            <person name="Lindquist E."/>
            <person name="Hellsten U."/>
            <person name="Deshpande S."/>
            <person name="Wang X."/>
            <person name="Wu X."/>
            <person name="Mitros T."/>
            <person name="Triplett J."/>
            <person name="Yang X."/>
            <person name="Ye C.Y."/>
            <person name="Mauro-Herrera M."/>
            <person name="Wang L."/>
            <person name="Li P."/>
            <person name="Sharma M."/>
            <person name="Sharma R."/>
            <person name="Ronald P.C."/>
            <person name="Panaud O."/>
            <person name="Kellogg E.A."/>
            <person name="Brutnell T.P."/>
            <person name="Doust A.N."/>
            <person name="Tuskan G.A."/>
            <person name="Rokhsar D."/>
            <person name="Devos K.M."/>
        </authorList>
    </citation>
    <scope>NUCLEOTIDE SEQUENCE [LARGE SCALE GENOMIC DNA]</scope>
    <source>
        <strain evidence="15">Yugu1</strain>
    </source>
</reference>
<keyword evidence="12" id="KW-0472">Membrane</keyword>
<evidence type="ECO:0000256" key="8">
    <source>
        <dbReference type="ARBA" id="ARBA00022840"/>
    </source>
</evidence>
<feature type="binding site" evidence="11">
    <location>
        <position position="471"/>
    </location>
    <ligand>
        <name>ATP</name>
        <dbReference type="ChEBI" id="CHEBI:30616"/>
    </ligand>
</feature>
<feature type="chain" id="PRO_5016587113" description="Protein kinase domain-containing protein" evidence="13">
    <location>
        <begin position="22"/>
        <end position="727"/>
    </location>
</feature>
<dbReference type="GO" id="GO:0005509">
    <property type="term" value="F:calcium ion binding"/>
    <property type="evidence" value="ECO:0007669"/>
    <property type="project" value="InterPro"/>
</dbReference>
<keyword evidence="12" id="KW-0812">Transmembrane</keyword>
<dbReference type="PROSITE" id="PS01187">
    <property type="entry name" value="EGF_CA"/>
    <property type="match status" value="1"/>
</dbReference>
<dbReference type="CDD" id="cd00054">
    <property type="entry name" value="EGF_CA"/>
    <property type="match status" value="1"/>
</dbReference>
<name>A0A368SLZ6_SETIT</name>
<protein>
    <recommendedName>
        <fullName evidence="14">Protein kinase domain-containing protein</fullName>
    </recommendedName>
</protein>
<dbReference type="InterPro" id="IPR000742">
    <property type="entry name" value="EGF"/>
</dbReference>
<dbReference type="SUPFAM" id="SSF57184">
    <property type="entry name" value="Growth factor receptor domain"/>
    <property type="match status" value="1"/>
</dbReference>